<feature type="domain" description="RanBP2-type" evidence="6">
    <location>
        <begin position="229"/>
        <end position="258"/>
    </location>
</feature>
<feature type="compositionally biased region" description="Basic and acidic residues" evidence="5">
    <location>
        <begin position="427"/>
        <end position="437"/>
    </location>
</feature>
<keyword evidence="2 4" id="KW-0863">Zinc-finger</keyword>
<protein>
    <submittedName>
        <fullName evidence="7">Zinc finger protein VAR3</fullName>
    </submittedName>
</protein>
<dbReference type="InterPro" id="IPR036443">
    <property type="entry name" value="Znf_RanBP2_sf"/>
</dbReference>
<gene>
    <name evidence="7" type="ORF">V5N11_008830</name>
</gene>
<dbReference type="SUPFAM" id="SSF90209">
    <property type="entry name" value="Ran binding protein zinc finger-like"/>
    <property type="match status" value="3"/>
</dbReference>
<evidence type="ECO:0000256" key="3">
    <source>
        <dbReference type="ARBA" id="ARBA00022833"/>
    </source>
</evidence>
<dbReference type="Pfam" id="PF00641">
    <property type="entry name" value="Zn_ribbon_RanBP"/>
    <property type="match status" value="3"/>
</dbReference>
<keyword evidence="3" id="KW-0862">Zinc</keyword>
<evidence type="ECO:0000313" key="7">
    <source>
        <dbReference type="EMBL" id="KAL1216462.1"/>
    </source>
</evidence>
<dbReference type="AlphaFoldDB" id="A0ABD1BC22"/>
<dbReference type="SMART" id="SM00547">
    <property type="entry name" value="ZnF_RBZ"/>
    <property type="match status" value="3"/>
</dbReference>
<organism evidence="7 8">
    <name type="scientific">Cardamine amara subsp. amara</name>
    <dbReference type="NCBI Taxonomy" id="228776"/>
    <lineage>
        <taxon>Eukaryota</taxon>
        <taxon>Viridiplantae</taxon>
        <taxon>Streptophyta</taxon>
        <taxon>Embryophyta</taxon>
        <taxon>Tracheophyta</taxon>
        <taxon>Spermatophyta</taxon>
        <taxon>Magnoliopsida</taxon>
        <taxon>eudicotyledons</taxon>
        <taxon>Gunneridae</taxon>
        <taxon>Pentapetalae</taxon>
        <taxon>rosids</taxon>
        <taxon>malvids</taxon>
        <taxon>Brassicales</taxon>
        <taxon>Brassicaceae</taxon>
        <taxon>Cardamineae</taxon>
        <taxon>Cardamine</taxon>
    </lineage>
</organism>
<dbReference type="PANTHER" id="PTHR23111">
    <property type="entry name" value="ZINC FINGER PROTEIN"/>
    <property type="match status" value="1"/>
</dbReference>
<dbReference type="Gene3D" id="4.10.1060.10">
    <property type="entry name" value="Zinc finger, RanBP2-type"/>
    <property type="match status" value="3"/>
</dbReference>
<feature type="region of interest" description="Disordered" evidence="5">
    <location>
        <begin position="207"/>
        <end position="228"/>
    </location>
</feature>
<feature type="domain" description="RanBP2-type" evidence="6">
    <location>
        <begin position="274"/>
        <end position="297"/>
    </location>
</feature>
<accession>A0ABD1BC22</accession>
<dbReference type="InterPro" id="IPR001876">
    <property type="entry name" value="Znf_RanBP2"/>
</dbReference>
<proteinExistence type="predicted"/>
<name>A0ABD1BC22_CARAN</name>
<keyword evidence="1" id="KW-0479">Metal-binding</keyword>
<dbReference type="PANTHER" id="PTHR23111:SF23">
    <property type="entry name" value="RAN BP2_NZF ZINC FINGER-LIKE SUPERFAMILY PROTEIN"/>
    <property type="match status" value="1"/>
</dbReference>
<keyword evidence="8" id="KW-1185">Reference proteome</keyword>
<comment type="caution">
    <text evidence="7">The sequence shown here is derived from an EMBL/GenBank/DDBJ whole genome shotgun (WGS) entry which is preliminary data.</text>
</comment>
<dbReference type="PROSITE" id="PS50199">
    <property type="entry name" value="ZF_RANBP2_2"/>
    <property type="match status" value="3"/>
</dbReference>
<evidence type="ECO:0000256" key="1">
    <source>
        <dbReference type="ARBA" id="ARBA00022723"/>
    </source>
</evidence>
<evidence type="ECO:0000256" key="4">
    <source>
        <dbReference type="PROSITE-ProRule" id="PRU00322"/>
    </source>
</evidence>
<feature type="region of interest" description="Disordered" evidence="5">
    <location>
        <begin position="359"/>
        <end position="460"/>
    </location>
</feature>
<dbReference type="GO" id="GO:0008270">
    <property type="term" value="F:zinc ion binding"/>
    <property type="evidence" value="ECO:0007669"/>
    <property type="project" value="UniProtKB-KW"/>
</dbReference>
<sequence>MMRFFKIDHRIIGYPRPLHSLAKTQNSDFVRPGLVDPSSHPWSEWLDLMAMLAKKGYFGESMNPLMSSKESNYIRTACLNFARHRFTLVRYLSKKDIKVIAGCGCPSTDRKVVNSGKRLRAYVGIDESNVCGSCNLRGKCERAYAQARDQEGVRTIDVMRILLTYGLDSISPSVENRACQTKLVEDSVRKLLRESVAYSLKDVIESADSETAQDEPNSQDSAEIDPRKRPGDWHCTECKFLNFAKNIRCLQCDVFSEERLKQLKEEQKDHLPLKKGDWICQTCNFLNFSKNTRCLRCKDKPSLRQINPGEWECESCNYINFRRNSVCLKCDHKRQKALNATPDSKKGCDHHSEVSKTWSFVEEEKEEEEEEEEEEEDGFMRFPVEGGRSNVSRNAEKREQWKLEMTQRIRNNGYEKKKDDDKEDETESRFYDRRRMELLGNYSDDGEMDDWFVSKEDRSS</sequence>
<dbReference type="PROSITE" id="PS01358">
    <property type="entry name" value="ZF_RANBP2_1"/>
    <property type="match status" value="3"/>
</dbReference>
<dbReference type="EMBL" id="JBANAX010000264">
    <property type="protein sequence ID" value="KAL1216462.1"/>
    <property type="molecule type" value="Genomic_DNA"/>
</dbReference>
<feature type="compositionally biased region" description="Basic and acidic residues" evidence="5">
    <location>
        <begin position="394"/>
        <end position="420"/>
    </location>
</feature>
<feature type="domain" description="RanBP2-type" evidence="6">
    <location>
        <begin position="307"/>
        <end position="336"/>
    </location>
</feature>
<evidence type="ECO:0000259" key="6">
    <source>
        <dbReference type="PROSITE" id="PS50199"/>
    </source>
</evidence>
<feature type="compositionally biased region" description="Acidic residues" evidence="5">
    <location>
        <begin position="361"/>
        <end position="377"/>
    </location>
</feature>
<evidence type="ECO:0000256" key="5">
    <source>
        <dbReference type="SAM" id="MobiDB-lite"/>
    </source>
</evidence>
<evidence type="ECO:0000256" key="2">
    <source>
        <dbReference type="ARBA" id="ARBA00022771"/>
    </source>
</evidence>
<reference evidence="7 8" key="1">
    <citation type="submission" date="2024-04" db="EMBL/GenBank/DDBJ databases">
        <title>Genome assembly C_amara_ONT_v2.</title>
        <authorList>
            <person name="Yant L."/>
            <person name="Moore C."/>
            <person name="Slenker M."/>
        </authorList>
    </citation>
    <scope>NUCLEOTIDE SEQUENCE [LARGE SCALE GENOMIC DNA]</scope>
    <source>
        <tissue evidence="7">Leaf</tissue>
    </source>
</reference>
<evidence type="ECO:0000313" key="8">
    <source>
        <dbReference type="Proteomes" id="UP001558713"/>
    </source>
</evidence>
<dbReference type="Proteomes" id="UP001558713">
    <property type="component" value="Unassembled WGS sequence"/>
</dbReference>